<feature type="region of interest" description="Disordered" evidence="6">
    <location>
        <begin position="1"/>
        <end position="63"/>
    </location>
</feature>
<dbReference type="GO" id="GO:0032259">
    <property type="term" value="P:methylation"/>
    <property type="evidence" value="ECO:0007669"/>
    <property type="project" value="UniProtKB-KW"/>
</dbReference>
<dbReference type="Proteomes" id="UP000553957">
    <property type="component" value="Unassembled WGS sequence"/>
</dbReference>
<comment type="function">
    <text evidence="5">Methylates the class 1 translation termination release factors RF1/PrfA and RF2/PrfB on the glutamine residue of the universally conserved GGQ motif.</text>
</comment>
<dbReference type="NCBIfam" id="TIGR03534">
    <property type="entry name" value="RF_mod_PrmC"/>
    <property type="match status" value="1"/>
</dbReference>
<evidence type="ECO:0000313" key="10">
    <source>
        <dbReference type="Proteomes" id="UP000553957"/>
    </source>
</evidence>
<feature type="binding site" evidence="5">
    <location>
        <position position="201"/>
    </location>
    <ligand>
        <name>S-adenosyl-L-methionine</name>
        <dbReference type="ChEBI" id="CHEBI:59789"/>
    </ligand>
</feature>
<dbReference type="Gene3D" id="1.10.8.10">
    <property type="entry name" value="DNA helicase RuvA subunit, C-terminal domain"/>
    <property type="match status" value="1"/>
</dbReference>
<evidence type="ECO:0000256" key="1">
    <source>
        <dbReference type="ARBA" id="ARBA00022603"/>
    </source>
</evidence>
<dbReference type="InterPro" id="IPR029063">
    <property type="entry name" value="SAM-dependent_MTases_sf"/>
</dbReference>
<dbReference type="PANTHER" id="PTHR18895:SF74">
    <property type="entry name" value="MTRF1L RELEASE FACTOR GLUTAMINE METHYLTRANSFERASE"/>
    <property type="match status" value="1"/>
</dbReference>
<dbReference type="InterPro" id="IPR004556">
    <property type="entry name" value="HemK-like"/>
</dbReference>
<evidence type="ECO:0000256" key="3">
    <source>
        <dbReference type="ARBA" id="ARBA00022691"/>
    </source>
</evidence>
<evidence type="ECO:0000259" key="8">
    <source>
        <dbReference type="Pfam" id="PF17827"/>
    </source>
</evidence>
<dbReference type="NCBIfam" id="TIGR00536">
    <property type="entry name" value="hemK_fam"/>
    <property type="match status" value="1"/>
</dbReference>
<name>A0A841SFZ2_9ACTN</name>
<evidence type="ECO:0000256" key="2">
    <source>
        <dbReference type="ARBA" id="ARBA00022679"/>
    </source>
</evidence>
<feature type="domain" description="Methyltransferase small" evidence="7">
    <location>
        <begin position="171"/>
        <end position="246"/>
    </location>
</feature>
<dbReference type="Gene3D" id="3.40.50.150">
    <property type="entry name" value="Vaccinia Virus protein VP39"/>
    <property type="match status" value="1"/>
</dbReference>
<dbReference type="InterPro" id="IPR040758">
    <property type="entry name" value="PrmC_N"/>
</dbReference>
<dbReference type="PANTHER" id="PTHR18895">
    <property type="entry name" value="HEMK METHYLTRANSFERASE"/>
    <property type="match status" value="1"/>
</dbReference>
<keyword evidence="2 5" id="KW-0808">Transferase</keyword>
<dbReference type="GO" id="GO:0003676">
    <property type="term" value="F:nucleic acid binding"/>
    <property type="evidence" value="ECO:0007669"/>
    <property type="project" value="InterPro"/>
</dbReference>
<accession>A0A841SFZ2</accession>
<dbReference type="AlphaFoldDB" id="A0A841SFZ2"/>
<dbReference type="CDD" id="cd02440">
    <property type="entry name" value="AdoMet_MTases"/>
    <property type="match status" value="1"/>
</dbReference>
<dbReference type="PROSITE" id="PS00092">
    <property type="entry name" value="N6_MTASE"/>
    <property type="match status" value="1"/>
</dbReference>
<dbReference type="HAMAP" id="MF_02126">
    <property type="entry name" value="RF_methyltr_PrmC"/>
    <property type="match status" value="1"/>
</dbReference>
<keyword evidence="3 5" id="KW-0949">S-adenosyl-L-methionine</keyword>
<evidence type="ECO:0000313" key="9">
    <source>
        <dbReference type="EMBL" id="MBB6570868.1"/>
    </source>
</evidence>
<comment type="caution">
    <text evidence="5">Lacks conserved residue(s) required for the propagation of feature annotation.</text>
</comment>
<gene>
    <name evidence="5" type="primary">prmC</name>
    <name evidence="9" type="ORF">HNR71_006505</name>
</gene>
<evidence type="ECO:0000256" key="4">
    <source>
        <dbReference type="ARBA" id="ARBA00048391"/>
    </source>
</evidence>
<comment type="similarity">
    <text evidence="5">Belongs to the protein N5-glutamine methyltransferase family. PrmC subfamily.</text>
</comment>
<reference evidence="9 10" key="1">
    <citation type="submission" date="2020-08" db="EMBL/GenBank/DDBJ databases">
        <title>Sequencing the genomes of 1000 actinobacteria strains.</title>
        <authorList>
            <person name="Klenk H.-P."/>
        </authorList>
    </citation>
    <scope>NUCLEOTIDE SEQUENCE [LARGE SCALE GENOMIC DNA]</scope>
    <source>
        <strain evidence="9 10">DSM 15626</strain>
    </source>
</reference>
<feature type="domain" description="Release factor glutamine methyltransferase N-terminal" evidence="8">
    <location>
        <begin position="69"/>
        <end position="133"/>
    </location>
</feature>
<evidence type="ECO:0000256" key="5">
    <source>
        <dbReference type="HAMAP-Rule" id="MF_02126"/>
    </source>
</evidence>
<proteinExistence type="inferred from homology"/>
<dbReference type="InterPro" id="IPR019874">
    <property type="entry name" value="RF_methyltr_PrmC"/>
</dbReference>
<dbReference type="EMBL" id="JACHKF010000001">
    <property type="protein sequence ID" value="MBB6570868.1"/>
    <property type="molecule type" value="Genomic_DNA"/>
</dbReference>
<dbReference type="EC" id="2.1.1.297" evidence="5"/>
<dbReference type="InterPro" id="IPR007848">
    <property type="entry name" value="Small_mtfrase_dom"/>
</dbReference>
<evidence type="ECO:0000259" key="7">
    <source>
        <dbReference type="Pfam" id="PF05175"/>
    </source>
</evidence>
<comment type="caution">
    <text evidence="9">The sequence shown here is derived from an EMBL/GenBank/DDBJ whole genome shotgun (WGS) entry which is preliminary data.</text>
</comment>
<dbReference type="GO" id="GO:0102559">
    <property type="term" value="F:peptide chain release factor N(5)-glutamine methyltransferase activity"/>
    <property type="evidence" value="ECO:0007669"/>
    <property type="project" value="UniProtKB-EC"/>
</dbReference>
<feature type="binding site" evidence="5">
    <location>
        <begin position="243"/>
        <end position="246"/>
    </location>
    <ligand>
        <name>substrate</name>
    </ligand>
</feature>
<keyword evidence="1 5" id="KW-0489">Methyltransferase</keyword>
<feature type="compositionally biased region" description="Basic and acidic residues" evidence="6">
    <location>
        <begin position="51"/>
        <end position="61"/>
    </location>
</feature>
<protein>
    <recommendedName>
        <fullName evidence="5">Release factor glutamine methyltransferase</fullName>
        <shortName evidence="5">RF MTase</shortName>
        <ecNumber evidence="5">2.1.1.297</ecNumber>
    </recommendedName>
    <alternativeName>
        <fullName evidence="5">N5-glutamine methyltransferase PrmC</fullName>
    </alternativeName>
    <alternativeName>
        <fullName evidence="5">Protein-(glutamine-N5) MTase PrmC</fullName>
    </alternativeName>
    <alternativeName>
        <fullName evidence="5">Protein-glutamine N-methyltransferase PrmC</fullName>
    </alternativeName>
</protein>
<dbReference type="Pfam" id="PF05175">
    <property type="entry name" value="MTS"/>
    <property type="match status" value="1"/>
</dbReference>
<feature type="compositionally biased region" description="Gly residues" evidence="6">
    <location>
        <begin position="23"/>
        <end position="34"/>
    </location>
</feature>
<comment type="catalytic activity">
    <reaction evidence="4 5">
        <text>L-glutaminyl-[peptide chain release factor] + S-adenosyl-L-methionine = N(5)-methyl-L-glutaminyl-[peptide chain release factor] + S-adenosyl-L-homocysteine + H(+)</text>
        <dbReference type="Rhea" id="RHEA:42896"/>
        <dbReference type="Rhea" id="RHEA-COMP:10271"/>
        <dbReference type="Rhea" id="RHEA-COMP:10272"/>
        <dbReference type="ChEBI" id="CHEBI:15378"/>
        <dbReference type="ChEBI" id="CHEBI:30011"/>
        <dbReference type="ChEBI" id="CHEBI:57856"/>
        <dbReference type="ChEBI" id="CHEBI:59789"/>
        <dbReference type="ChEBI" id="CHEBI:61891"/>
        <dbReference type="EC" id="2.1.1.297"/>
    </reaction>
</comment>
<dbReference type="SUPFAM" id="SSF53335">
    <property type="entry name" value="S-adenosyl-L-methionine-dependent methyltransferases"/>
    <property type="match status" value="1"/>
</dbReference>
<feature type="binding site" evidence="5">
    <location>
        <position position="243"/>
    </location>
    <ligand>
        <name>S-adenosyl-L-methionine</name>
        <dbReference type="ChEBI" id="CHEBI:59789"/>
    </ligand>
</feature>
<organism evidence="9 10">
    <name type="scientific">Kribbella sandramycini</name>
    <dbReference type="NCBI Taxonomy" id="60450"/>
    <lineage>
        <taxon>Bacteria</taxon>
        <taxon>Bacillati</taxon>
        <taxon>Actinomycetota</taxon>
        <taxon>Actinomycetes</taxon>
        <taxon>Propionibacteriales</taxon>
        <taxon>Kribbellaceae</taxon>
        <taxon>Kribbella</taxon>
    </lineage>
</organism>
<sequence>MRDDERRPLAPLGGGEEGRSNAPGGGEIAGGGETAAGRERSAGVERGSGGGRERSAGDERGSAAGVRALVAAAAERLRGAGVASPDFDAAELLAFVTGSSRMYLSEPTGEQQRRYDELVGRRAGREPLQHLTGTAAFRYRELVVGPGVFVPRPETEVMVGWVLERIAGVTAPLVVDLCSGSGAIAGAVATERPDAVVHAVELSPEACVWARRNLAGTGATLHEGDIDGCLPEFDGQVDAVISNPPYIPLTAWESVTAEVRDHDPALALWSGDDGLDEIKVVAATAGRLLKPGGWFACEHADVQGESAPAVFAATGLYAEVRDQLDLAGRHRFATGRRI</sequence>
<evidence type="ECO:0000256" key="6">
    <source>
        <dbReference type="SAM" id="MobiDB-lite"/>
    </source>
</evidence>
<dbReference type="InterPro" id="IPR002052">
    <property type="entry name" value="DNA_methylase_N6_adenine_CS"/>
</dbReference>
<dbReference type="InterPro" id="IPR050320">
    <property type="entry name" value="N5-glutamine_MTase"/>
</dbReference>
<dbReference type="Pfam" id="PF17827">
    <property type="entry name" value="PrmC_N"/>
    <property type="match status" value="1"/>
</dbReference>